<keyword evidence="4 14" id="KW-0349">Heme</keyword>
<feature type="active site" description="Proton acceptor" evidence="9">
    <location>
        <position position="78"/>
    </location>
</feature>
<evidence type="ECO:0000256" key="8">
    <source>
        <dbReference type="ARBA" id="ARBA00023157"/>
    </source>
</evidence>
<keyword evidence="14" id="KW-0964">Secreted</keyword>
<keyword evidence="6 14" id="KW-0560">Oxidoreductase</keyword>
<dbReference type="PANTHER" id="PTHR31517:SF84">
    <property type="entry name" value="PEROXIDASE"/>
    <property type="match status" value="1"/>
</dbReference>
<dbReference type="InterPro" id="IPR019793">
    <property type="entry name" value="Peroxidases_heam-ligand_BS"/>
</dbReference>
<dbReference type="InterPro" id="IPR019794">
    <property type="entry name" value="Peroxidases_AS"/>
</dbReference>
<dbReference type="EMBL" id="CM026423">
    <property type="protein sequence ID" value="KAG0583068.1"/>
    <property type="molecule type" value="Genomic_DNA"/>
</dbReference>
<feature type="binding site" evidence="11">
    <location>
        <position position="97"/>
    </location>
    <ligand>
        <name>Ca(2+)</name>
        <dbReference type="ChEBI" id="CHEBI:29108"/>
        <label>1</label>
    </ligand>
</feature>
<dbReference type="PROSITE" id="PS50873">
    <property type="entry name" value="PEROXIDASE_4"/>
    <property type="match status" value="1"/>
</dbReference>
<evidence type="ECO:0000256" key="4">
    <source>
        <dbReference type="ARBA" id="ARBA00022617"/>
    </source>
</evidence>
<evidence type="ECO:0000256" key="14">
    <source>
        <dbReference type="RuleBase" id="RU362060"/>
    </source>
</evidence>
<feature type="disulfide bond" evidence="13">
    <location>
        <begin position="129"/>
        <end position="342"/>
    </location>
</feature>
<feature type="binding site" evidence="11">
    <location>
        <position position="88"/>
    </location>
    <ligand>
        <name>Ca(2+)</name>
        <dbReference type="ChEBI" id="CHEBI:29108"/>
        <label>1</label>
    </ligand>
</feature>
<comment type="function">
    <text evidence="14">Removal of H(2)O(2), oxidation of toxic reductants, biosynthesis and degradation of lignin, suberization, auxin catabolism, response to environmental stresses such as wounding, pathogen attack and oxidative stress.</text>
</comment>
<dbReference type="InterPro" id="IPR000823">
    <property type="entry name" value="Peroxidase_pln"/>
</dbReference>
<feature type="chain" id="PRO_5035967316" description="Peroxidase" evidence="14">
    <location>
        <begin position="34"/>
        <end position="346"/>
    </location>
</feature>
<comment type="similarity">
    <text evidence="14">Belongs to the peroxidase family. Classical plant (class III) peroxidase subfamily.</text>
</comment>
<keyword evidence="3 14" id="KW-0575">Peroxidase</keyword>
<keyword evidence="8 13" id="KW-1015">Disulfide bond</keyword>
<feature type="binding site" evidence="11">
    <location>
        <position position="267"/>
    </location>
    <ligand>
        <name>Ca(2+)</name>
        <dbReference type="ChEBI" id="CHEBI:29108"/>
        <label>2</label>
    </ligand>
</feature>
<evidence type="ECO:0000259" key="15">
    <source>
        <dbReference type="PROSITE" id="PS50873"/>
    </source>
</evidence>
<dbReference type="PANTHER" id="PTHR31517">
    <property type="match status" value="1"/>
</dbReference>
<evidence type="ECO:0000256" key="10">
    <source>
        <dbReference type="PIRSR" id="PIRSR600823-2"/>
    </source>
</evidence>
<name>A0A8T0IKI9_CERPU</name>
<evidence type="ECO:0000256" key="13">
    <source>
        <dbReference type="PIRSR" id="PIRSR600823-5"/>
    </source>
</evidence>
<organism evidence="16 17">
    <name type="scientific">Ceratodon purpureus</name>
    <name type="common">Fire moss</name>
    <name type="synonym">Dicranum purpureum</name>
    <dbReference type="NCBI Taxonomy" id="3225"/>
    <lineage>
        <taxon>Eukaryota</taxon>
        <taxon>Viridiplantae</taxon>
        <taxon>Streptophyta</taxon>
        <taxon>Embryophyta</taxon>
        <taxon>Bryophyta</taxon>
        <taxon>Bryophytina</taxon>
        <taxon>Bryopsida</taxon>
        <taxon>Dicranidae</taxon>
        <taxon>Pseudoditrichales</taxon>
        <taxon>Ditrichaceae</taxon>
        <taxon>Ceratodon</taxon>
    </lineage>
</organism>
<dbReference type="PRINTS" id="PR00461">
    <property type="entry name" value="PLPEROXIDASE"/>
</dbReference>
<feature type="binding site" evidence="11">
    <location>
        <position position="270"/>
    </location>
    <ligand>
        <name>Ca(2+)</name>
        <dbReference type="ChEBI" id="CHEBI:29108"/>
        <label>2</label>
    </ligand>
</feature>
<feature type="disulfide bond" evidence="13">
    <location>
        <begin position="47"/>
        <end position="123"/>
    </location>
</feature>
<comment type="cofactor">
    <cofactor evidence="11 14">
        <name>Ca(2+)</name>
        <dbReference type="ChEBI" id="CHEBI:29108"/>
    </cofactor>
    <text evidence="11 14">Binds 2 calcium ions per subunit.</text>
</comment>
<comment type="cofactor">
    <cofactor evidence="11 14">
        <name>heme b</name>
        <dbReference type="ChEBI" id="CHEBI:60344"/>
    </cofactor>
    <text evidence="11 14">Binds 1 heme b (iron(II)-protoporphyrin IX) group per subunit.</text>
</comment>
<sequence>MGRFGRGASPPGFMLQLLLVALSVAALTSTAQAAKAQLVPDFYKSSCPRAETLISSAVNSALNRQPGAAAGILRMFFHDCFVHGCDASVLIDAPGSERSHPANTGLHGYDVIDAAKAAVEKHCPGVVSCADILAVATQLSVKKLSGGRITYKVPLGRRDGRVSSQADVNGKLPRETASVADLKTMFAANGLSTEDMVVLSGAHSVGTTGCDRIQNRLTANPPDATLDTSYAAVLKKQCPPGAGTGGGHECHWEWECQEKANGRVNLDLATPNRLDEVYYKNLQANKGLLTSDQNLQADAETRPMVAANTAFRSFGPNFARAMVKMGNIIYLSGTEGEIRLSCSCFN</sequence>
<feature type="domain" description="Plant heme peroxidase family profile" evidence="15">
    <location>
        <begin position="37"/>
        <end position="346"/>
    </location>
</feature>
<gene>
    <name evidence="16" type="ORF">KC19_3G106600</name>
</gene>
<evidence type="ECO:0000256" key="5">
    <source>
        <dbReference type="ARBA" id="ARBA00022723"/>
    </source>
</evidence>
<protein>
    <recommendedName>
        <fullName evidence="14">Peroxidase</fullName>
        <ecNumber evidence="14">1.11.1.7</ecNumber>
    </recommendedName>
</protein>
<accession>A0A8T0IKI9</accession>
<dbReference type="GO" id="GO:0006979">
    <property type="term" value="P:response to oxidative stress"/>
    <property type="evidence" value="ECO:0007669"/>
    <property type="project" value="UniProtKB-UniRule"/>
</dbReference>
<keyword evidence="14" id="KW-0376">Hydrogen peroxide</keyword>
<keyword evidence="5 11" id="KW-0479">Metal-binding</keyword>
<evidence type="ECO:0000256" key="2">
    <source>
        <dbReference type="ARBA" id="ARBA00006873"/>
    </source>
</evidence>
<dbReference type="GO" id="GO:0046872">
    <property type="term" value="F:metal ion binding"/>
    <property type="evidence" value="ECO:0007669"/>
    <property type="project" value="UniProtKB-UniRule"/>
</dbReference>
<dbReference type="InterPro" id="IPR002016">
    <property type="entry name" value="Haem_peroxidase"/>
</dbReference>
<dbReference type="GO" id="GO:0140825">
    <property type="term" value="F:lactoperoxidase activity"/>
    <property type="evidence" value="ECO:0007669"/>
    <property type="project" value="UniProtKB-EC"/>
</dbReference>
<keyword evidence="14" id="KW-0732">Signal</keyword>
<dbReference type="InterPro" id="IPR010255">
    <property type="entry name" value="Haem_peroxidase_sf"/>
</dbReference>
<dbReference type="FunFam" id="1.10.520.10:FF:000009">
    <property type="entry name" value="Peroxidase"/>
    <property type="match status" value="1"/>
</dbReference>
<evidence type="ECO:0000256" key="3">
    <source>
        <dbReference type="ARBA" id="ARBA00022559"/>
    </source>
</evidence>
<dbReference type="PROSITE" id="PS00435">
    <property type="entry name" value="PEROXIDASE_1"/>
    <property type="match status" value="1"/>
</dbReference>
<dbReference type="Gene3D" id="1.10.520.10">
    <property type="match status" value="1"/>
</dbReference>
<keyword evidence="11 14" id="KW-0106">Calcium</keyword>
<feature type="binding site" evidence="10">
    <location>
        <position position="173"/>
    </location>
    <ligand>
        <name>substrate</name>
    </ligand>
</feature>
<feature type="disulfide bond" evidence="13">
    <location>
        <begin position="80"/>
        <end position="85"/>
    </location>
</feature>
<comment type="catalytic activity">
    <reaction evidence="1 14">
        <text>2 a phenolic donor + H2O2 = 2 a phenolic radical donor + 2 H2O</text>
        <dbReference type="Rhea" id="RHEA:56136"/>
        <dbReference type="ChEBI" id="CHEBI:15377"/>
        <dbReference type="ChEBI" id="CHEBI:16240"/>
        <dbReference type="ChEBI" id="CHEBI:139520"/>
        <dbReference type="ChEBI" id="CHEBI:139521"/>
        <dbReference type="EC" id="1.11.1.7"/>
    </reaction>
</comment>
<comment type="similarity">
    <text evidence="2">Belongs to the peroxidase family. Ascorbate peroxidase subfamily.</text>
</comment>
<evidence type="ECO:0000256" key="6">
    <source>
        <dbReference type="ARBA" id="ARBA00023002"/>
    </source>
</evidence>
<evidence type="ECO:0000256" key="1">
    <source>
        <dbReference type="ARBA" id="ARBA00000189"/>
    </source>
</evidence>
<dbReference type="EC" id="1.11.1.7" evidence="14"/>
<dbReference type="GO" id="GO:0005576">
    <property type="term" value="C:extracellular region"/>
    <property type="evidence" value="ECO:0007669"/>
    <property type="project" value="UniProtKB-SubCell"/>
</dbReference>
<feature type="binding site" evidence="11">
    <location>
        <position position="84"/>
    </location>
    <ligand>
        <name>Ca(2+)</name>
        <dbReference type="ChEBI" id="CHEBI:29108"/>
        <label>1</label>
    </ligand>
</feature>
<dbReference type="CDD" id="cd00693">
    <property type="entry name" value="secretory_peroxidase"/>
    <property type="match status" value="1"/>
</dbReference>
<proteinExistence type="inferred from homology"/>
<comment type="caution">
    <text evidence="16">The sequence shown here is derived from an EMBL/GenBank/DDBJ whole genome shotgun (WGS) entry which is preliminary data.</text>
</comment>
<evidence type="ECO:0000256" key="11">
    <source>
        <dbReference type="PIRSR" id="PIRSR600823-3"/>
    </source>
</evidence>
<feature type="disulfide bond" evidence="13">
    <location>
        <begin position="210"/>
        <end position="238"/>
    </location>
</feature>
<dbReference type="AlphaFoldDB" id="A0A8T0IKI9"/>
<dbReference type="FunFam" id="1.10.420.10:FF:000001">
    <property type="entry name" value="Peroxidase"/>
    <property type="match status" value="1"/>
</dbReference>
<dbReference type="SUPFAM" id="SSF48113">
    <property type="entry name" value="Heme-dependent peroxidases"/>
    <property type="match status" value="1"/>
</dbReference>
<keyword evidence="17" id="KW-1185">Reference proteome</keyword>
<comment type="subcellular location">
    <subcellularLocation>
        <location evidence="14">Secreted</location>
    </subcellularLocation>
</comment>
<dbReference type="Proteomes" id="UP000822688">
    <property type="component" value="Chromosome 3"/>
</dbReference>
<feature type="site" description="Transition state stabilizer" evidence="12">
    <location>
        <position position="74"/>
    </location>
</feature>
<dbReference type="PRINTS" id="PR00458">
    <property type="entry name" value="PEROXIDASE"/>
</dbReference>
<dbReference type="Pfam" id="PF00141">
    <property type="entry name" value="peroxidase"/>
    <property type="match status" value="1"/>
</dbReference>
<reference evidence="16" key="1">
    <citation type="submission" date="2020-06" db="EMBL/GenBank/DDBJ databases">
        <title>WGS assembly of Ceratodon purpureus strain R40.</title>
        <authorList>
            <person name="Carey S.B."/>
            <person name="Jenkins J."/>
            <person name="Shu S."/>
            <person name="Lovell J.T."/>
            <person name="Sreedasyam A."/>
            <person name="Maumus F."/>
            <person name="Tiley G.P."/>
            <person name="Fernandez-Pozo N."/>
            <person name="Barry K."/>
            <person name="Chen C."/>
            <person name="Wang M."/>
            <person name="Lipzen A."/>
            <person name="Daum C."/>
            <person name="Saski C.A."/>
            <person name="Payton A.C."/>
            <person name="Mcbreen J.C."/>
            <person name="Conrad R.E."/>
            <person name="Kollar L.M."/>
            <person name="Olsson S."/>
            <person name="Huttunen S."/>
            <person name="Landis J.B."/>
            <person name="Wickett N.J."/>
            <person name="Johnson M.G."/>
            <person name="Rensing S.A."/>
            <person name="Grimwood J."/>
            <person name="Schmutz J."/>
            <person name="Mcdaniel S.F."/>
        </authorList>
    </citation>
    <scope>NUCLEOTIDE SEQUENCE</scope>
    <source>
        <strain evidence="16">R40</strain>
    </source>
</reference>
<evidence type="ECO:0000256" key="12">
    <source>
        <dbReference type="PIRSR" id="PIRSR600823-4"/>
    </source>
</evidence>
<dbReference type="GO" id="GO:0020037">
    <property type="term" value="F:heme binding"/>
    <property type="evidence" value="ECO:0007669"/>
    <property type="project" value="UniProtKB-UniRule"/>
</dbReference>
<evidence type="ECO:0000256" key="9">
    <source>
        <dbReference type="PIRSR" id="PIRSR600823-1"/>
    </source>
</evidence>
<dbReference type="PROSITE" id="PS00436">
    <property type="entry name" value="PEROXIDASE_2"/>
    <property type="match status" value="1"/>
</dbReference>
<evidence type="ECO:0000256" key="7">
    <source>
        <dbReference type="ARBA" id="ARBA00023004"/>
    </source>
</evidence>
<dbReference type="InterPro" id="IPR033905">
    <property type="entry name" value="Secretory_peroxidase"/>
</dbReference>
<feature type="binding site" evidence="11">
    <location>
        <position position="86"/>
    </location>
    <ligand>
        <name>Ca(2+)</name>
        <dbReference type="ChEBI" id="CHEBI:29108"/>
        <label>1</label>
    </ligand>
</feature>
<dbReference type="GO" id="GO:0042744">
    <property type="term" value="P:hydrogen peroxide catabolic process"/>
    <property type="evidence" value="ECO:0007669"/>
    <property type="project" value="UniProtKB-KW"/>
</dbReference>
<feature type="binding site" evidence="11">
    <location>
        <position position="275"/>
    </location>
    <ligand>
        <name>Ca(2+)</name>
        <dbReference type="ChEBI" id="CHEBI:29108"/>
        <label>2</label>
    </ligand>
</feature>
<keyword evidence="7 11" id="KW-0408">Iron</keyword>
<evidence type="ECO:0000313" key="17">
    <source>
        <dbReference type="Proteomes" id="UP000822688"/>
    </source>
</evidence>
<dbReference type="Gene3D" id="1.10.420.10">
    <property type="entry name" value="Peroxidase, domain 2"/>
    <property type="match status" value="1"/>
</dbReference>
<feature type="binding site" evidence="11">
    <location>
        <position position="79"/>
    </location>
    <ligand>
        <name>Ca(2+)</name>
        <dbReference type="ChEBI" id="CHEBI:29108"/>
        <label>1</label>
    </ligand>
</feature>
<feature type="binding site" description="axial binding residue" evidence="11">
    <location>
        <position position="203"/>
    </location>
    <ligand>
        <name>heme b</name>
        <dbReference type="ChEBI" id="CHEBI:60344"/>
    </ligand>
    <ligandPart>
        <name>Fe</name>
        <dbReference type="ChEBI" id="CHEBI:18248"/>
    </ligandPart>
</feature>
<feature type="binding site" evidence="11">
    <location>
        <position position="82"/>
    </location>
    <ligand>
        <name>Ca(2+)</name>
        <dbReference type="ChEBI" id="CHEBI:29108"/>
        <label>1</label>
    </ligand>
</feature>
<feature type="signal peptide" evidence="14">
    <location>
        <begin position="1"/>
        <end position="33"/>
    </location>
</feature>
<evidence type="ECO:0000313" key="16">
    <source>
        <dbReference type="EMBL" id="KAG0583068.1"/>
    </source>
</evidence>